<gene>
    <name evidence="2" type="ORF">FNW02_28170</name>
</gene>
<dbReference type="Proteomes" id="UP001165986">
    <property type="component" value="Unassembled WGS sequence"/>
</dbReference>
<feature type="domain" description="N-acetyltransferase" evidence="1">
    <location>
        <begin position="59"/>
        <end position="205"/>
    </location>
</feature>
<name>A0AA40VUD0_9NOST</name>
<dbReference type="AlphaFoldDB" id="A0AA40VUD0"/>
<evidence type="ECO:0000259" key="1">
    <source>
        <dbReference type="PROSITE" id="PS51186"/>
    </source>
</evidence>
<dbReference type="PANTHER" id="PTHR42791:SF1">
    <property type="entry name" value="N-ACETYLTRANSFERASE DOMAIN-CONTAINING PROTEIN"/>
    <property type="match status" value="1"/>
</dbReference>
<sequence>MNSLDVIQLRKAQIANASEIAAKAFEDDPVFCYLTPDDPKLRLQALTWLTSRAIAYCTQYNHTYTTSDLQGIAAWLPPGDFPSNPLQLLQMVLQLQLYTLPLNVGWNRLGRWLNFLSATEQIHHQDMGDQPHWYLGVLVVNPVFQGQGMGSRLIQPILQRASDEGLACYVVTFTEQAVRFYQKNGFEILRNQKPAPEVSPFWTLKRNP</sequence>
<comment type="caution">
    <text evidence="2">The sequence shown here is derived from an EMBL/GenBank/DDBJ whole genome shotgun (WGS) entry which is preliminary data.</text>
</comment>
<dbReference type="PROSITE" id="PS51186">
    <property type="entry name" value="GNAT"/>
    <property type="match status" value="1"/>
</dbReference>
<evidence type="ECO:0000313" key="3">
    <source>
        <dbReference type="Proteomes" id="UP001165986"/>
    </source>
</evidence>
<dbReference type="Pfam" id="PF00583">
    <property type="entry name" value="Acetyltransf_1"/>
    <property type="match status" value="1"/>
</dbReference>
<organism evidence="2 3">
    <name type="scientific">Komarekiella delphini-convector SJRDD-AB1</name>
    <dbReference type="NCBI Taxonomy" id="2593771"/>
    <lineage>
        <taxon>Bacteria</taxon>
        <taxon>Bacillati</taxon>
        <taxon>Cyanobacteriota</taxon>
        <taxon>Cyanophyceae</taxon>
        <taxon>Nostocales</taxon>
        <taxon>Nostocaceae</taxon>
        <taxon>Komarekiella</taxon>
        <taxon>Komarekiella delphini-convector</taxon>
    </lineage>
</organism>
<dbReference type="Gene3D" id="3.40.630.30">
    <property type="match status" value="1"/>
</dbReference>
<dbReference type="RefSeq" id="WP_191760780.1">
    <property type="nucleotide sequence ID" value="NZ_VJXY01000043.1"/>
</dbReference>
<reference evidence="2" key="1">
    <citation type="submission" date="2019-07" db="EMBL/GenBank/DDBJ databases">
        <title>Toxilogical consequences of a new and cryptic species of cyanobacteria (Komarekiella delphini-convector) recovered from the epidermis of a bottlenose dolphin and 1500 ft. in the air.</title>
        <authorList>
            <person name="Brown A.O."/>
            <person name="Dvorak P."/>
            <person name="Villanueva C.D."/>
            <person name="Foss A.J."/>
            <person name="Garvey A.D."/>
            <person name="Gibson Q.A."/>
            <person name="Johansen J.R."/>
            <person name="Casamatta D.A."/>
        </authorList>
    </citation>
    <scope>NUCLEOTIDE SEQUENCE</scope>
    <source>
        <strain evidence="2">SJRDD-AB1</strain>
    </source>
</reference>
<dbReference type="SUPFAM" id="SSF55729">
    <property type="entry name" value="Acyl-CoA N-acyltransferases (Nat)"/>
    <property type="match status" value="1"/>
</dbReference>
<evidence type="ECO:0000313" key="2">
    <source>
        <dbReference type="EMBL" id="MBD6619591.1"/>
    </source>
</evidence>
<dbReference type="EMBL" id="VJXY01000043">
    <property type="protein sequence ID" value="MBD6619591.1"/>
    <property type="molecule type" value="Genomic_DNA"/>
</dbReference>
<protein>
    <submittedName>
        <fullName evidence="2">GNAT family N-acetyltransferase</fullName>
    </submittedName>
</protein>
<keyword evidence="3" id="KW-1185">Reference proteome</keyword>
<dbReference type="CDD" id="cd04301">
    <property type="entry name" value="NAT_SF"/>
    <property type="match status" value="1"/>
</dbReference>
<dbReference type="PANTHER" id="PTHR42791">
    <property type="entry name" value="GNAT FAMILY ACETYLTRANSFERASE"/>
    <property type="match status" value="1"/>
</dbReference>
<dbReference type="InterPro" id="IPR016181">
    <property type="entry name" value="Acyl_CoA_acyltransferase"/>
</dbReference>
<dbReference type="GO" id="GO:0016747">
    <property type="term" value="F:acyltransferase activity, transferring groups other than amino-acyl groups"/>
    <property type="evidence" value="ECO:0007669"/>
    <property type="project" value="InterPro"/>
</dbReference>
<proteinExistence type="predicted"/>
<dbReference type="InterPro" id="IPR052523">
    <property type="entry name" value="Trichothecene_AcTrans"/>
</dbReference>
<dbReference type="InterPro" id="IPR000182">
    <property type="entry name" value="GNAT_dom"/>
</dbReference>
<accession>A0AA40VUD0</accession>